<evidence type="ECO:0000313" key="2">
    <source>
        <dbReference type="Proteomes" id="UP001177021"/>
    </source>
</evidence>
<organism evidence="1 2">
    <name type="scientific">Trifolium pratense</name>
    <name type="common">Red clover</name>
    <dbReference type="NCBI Taxonomy" id="57577"/>
    <lineage>
        <taxon>Eukaryota</taxon>
        <taxon>Viridiplantae</taxon>
        <taxon>Streptophyta</taxon>
        <taxon>Embryophyta</taxon>
        <taxon>Tracheophyta</taxon>
        <taxon>Spermatophyta</taxon>
        <taxon>Magnoliopsida</taxon>
        <taxon>eudicotyledons</taxon>
        <taxon>Gunneridae</taxon>
        <taxon>Pentapetalae</taxon>
        <taxon>rosids</taxon>
        <taxon>fabids</taxon>
        <taxon>Fabales</taxon>
        <taxon>Fabaceae</taxon>
        <taxon>Papilionoideae</taxon>
        <taxon>50 kb inversion clade</taxon>
        <taxon>NPAAA clade</taxon>
        <taxon>Hologalegina</taxon>
        <taxon>IRL clade</taxon>
        <taxon>Trifolieae</taxon>
        <taxon>Trifolium</taxon>
    </lineage>
</organism>
<dbReference type="EMBL" id="CASHSV030000311">
    <property type="protein sequence ID" value="CAJ2658171.1"/>
    <property type="molecule type" value="Genomic_DNA"/>
</dbReference>
<comment type="caution">
    <text evidence="1">The sequence shown here is derived from an EMBL/GenBank/DDBJ whole genome shotgun (WGS) entry which is preliminary data.</text>
</comment>
<proteinExistence type="predicted"/>
<dbReference type="Proteomes" id="UP001177021">
    <property type="component" value="Unassembled WGS sequence"/>
</dbReference>
<reference evidence="1" key="1">
    <citation type="submission" date="2023-10" db="EMBL/GenBank/DDBJ databases">
        <authorList>
            <person name="Rodriguez Cubillos JULIANA M."/>
            <person name="De Vega J."/>
        </authorList>
    </citation>
    <scope>NUCLEOTIDE SEQUENCE</scope>
</reference>
<keyword evidence="2" id="KW-1185">Reference proteome</keyword>
<name>A0ACB0KP35_TRIPR</name>
<evidence type="ECO:0000313" key="1">
    <source>
        <dbReference type="EMBL" id="CAJ2658171.1"/>
    </source>
</evidence>
<accession>A0ACB0KP35</accession>
<gene>
    <name evidence="1" type="ORF">MILVUS5_LOCUS24594</name>
</gene>
<protein>
    <submittedName>
        <fullName evidence="1">Uncharacterized protein</fullName>
    </submittedName>
</protein>
<sequence>MGFAEGWRRWIRACVCQSSMFVLVNGSPTEEFSLGKGLRQGDPMSPFLFLIVAEGLSRLMNKVVESGSFHGYKVNNNLMFHTLFLRASSSFLHCGVDSIPFRFLGIPVGANPRRKATWLPIIDSMKKRLGVWNSLLLSIGGRVALINSVLSSLPLYFFSFLKASVCVLKEMMSIQRNILWGGGMDRSKICWVSWDSICQPKDKGGLGIKNLESFNDSLLCKWKWRCLNDLSASWFNLLHFRYGSFAANFLYGEGREGLKHASIWWRDMWKTGGAEEEGWFVNNISSILGDDNNIAF</sequence>